<evidence type="ECO:0000313" key="2">
    <source>
        <dbReference type="Proteomes" id="UP001441944"/>
    </source>
</evidence>
<evidence type="ECO:0000313" key="1">
    <source>
        <dbReference type="EMBL" id="GAA6197893.1"/>
    </source>
</evidence>
<name>A0ABQ0APT2_9RHOB</name>
<gene>
    <name evidence="1" type="ORF">NBRC116598_33380</name>
</gene>
<evidence type="ECO:0008006" key="3">
    <source>
        <dbReference type="Google" id="ProtNLM"/>
    </source>
</evidence>
<protein>
    <recommendedName>
        <fullName evidence="3">YdhG-like domain-containing protein</fullName>
    </recommendedName>
</protein>
<reference evidence="1 2" key="1">
    <citation type="submission" date="2024-04" db="EMBL/GenBank/DDBJ databases">
        <title>Draft genome sequence of Pseudophaeobacter arcticus NBRC 116598.</title>
        <authorList>
            <person name="Miyakawa T."/>
            <person name="Kusuya Y."/>
            <person name="Miura T."/>
        </authorList>
    </citation>
    <scope>NUCLEOTIDE SEQUENCE [LARGE SCALE GENOMIC DNA]</scope>
    <source>
        <strain evidence="1 2">SU-CL00105</strain>
    </source>
</reference>
<sequence length="124" mass="14308">MLKDKEKLHEQLAGPVDDSIRAVYLLLAHAKLPDGFDIRPSGHGYIERELRFELDERWYFSAVLNKSWVLWYFRRPALAGLAKDATDLLQIFPQAELTKNAEVKLRIRDPETAYAVLGWVLQNG</sequence>
<proteinExistence type="predicted"/>
<accession>A0ABQ0APT2</accession>
<dbReference type="EMBL" id="BAABWU010000015">
    <property type="protein sequence ID" value="GAA6197893.1"/>
    <property type="molecule type" value="Genomic_DNA"/>
</dbReference>
<organism evidence="1 2">
    <name type="scientific">Pseudophaeobacter arcticus</name>
    <dbReference type="NCBI Taxonomy" id="385492"/>
    <lineage>
        <taxon>Bacteria</taxon>
        <taxon>Pseudomonadati</taxon>
        <taxon>Pseudomonadota</taxon>
        <taxon>Alphaproteobacteria</taxon>
        <taxon>Rhodobacterales</taxon>
        <taxon>Paracoccaceae</taxon>
        <taxon>Pseudophaeobacter</taxon>
    </lineage>
</organism>
<comment type="caution">
    <text evidence="1">The sequence shown here is derived from an EMBL/GenBank/DDBJ whole genome shotgun (WGS) entry which is preliminary data.</text>
</comment>
<keyword evidence="2" id="KW-1185">Reference proteome</keyword>
<dbReference type="RefSeq" id="WP_295447299.1">
    <property type="nucleotide sequence ID" value="NZ_BAABWU010000015.1"/>
</dbReference>
<dbReference type="Proteomes" id="UP001441944">
    <property type="component" value="Unassembled WGS sequence"/>
</dbReference>